<dbReference type="InterPro" id="IPR036397">
    <property type="entry name" value="RNaseH_sf"/>
</dbReference>
<evidence type="ECO:0000313" key="2">
    <source>
        <dbReference type="EMBL" id="APC18787.1"/>
    </source>
</evidence>
<sequence>MGPAKPSSACLTVSEEAMVVDFRRRTMLPLDDMLGHLHESLPQLSRSALHRCLVRHGISRRASSTNETKRGKFSPVEMGYLHIDSSELRLEHGKRHLFVAIDRVTKFTYVAFFDAATKRNGAAFLREVVDAFPYKIHTVLTDNGAAFTEQPRYRSGATHRFGGHIFDRVCHEHGIKHRLTKPYHPWTNGQVERMNRTIKEATIKAFHYPDWGALKAHTLAFIAAYNFARHLKALRWRTPFRVICEAWTLTPERFKINPHHLIPGPHT</sequence>
<accession>A0A1J0ES58</accession>
<dbReference type="InterPro" id="IPR001584">
    <property type="entry name" value="Integrase_cat-core"/>
</dbReference>
<dbReference type="GO" id="GO:0003676">
    <property type="term" value="F:nucleic acid binding"/>
    <property type="evidence" value="ECO:0007669"/>
    <property type="project" value="InterPro"/>
</dbReference>
<dbReference type="Gene3D" id="3.30.420.10">
    <property type="entry name" value="Ribonuclease H-like superfamily/Ribonuclease H"/>
    <property type="match status" value="1"/>
</dbReference>
<name>A0A1J0ES58_9PSED</name>
<dbReference type="PROSITE" id="PS50994">
    <property type="entry name" value="INTEGRASE"/>
    <property type="match status" value="1"/>
</dbReference>
<evidence type="ECO:0000313" key="3">
    <source>
        <dbReference type="Proteomes" id="UP000182567"/>
    </source>
</evidence>
<dbReference type="InterPro" id="IPR012337">
    <property type="entry name" value="RNaseH-like_sf"/>
</dbReference>
<dbReference type="InterPro" id="IPR039537">
    <property type="entry name" value="Retrotran_Ty1/copia-like"/>
</dbReference>
<dbReference type="Pfam" id="PF13683">
    <property type="entry name" value="rve_3"/>
    <property type="match status" value="1"/>
</dbReference>
<evidence type="ECO:0000259" key="1">
    <source>
        <dbReference type="PROSITE" id="PS50994"/>
    </source>
</evidence>
<dbReference type="Proteomes" id="UP000182567">
    <property type="component" value="Chromosome"/>
</dbReference>
<dbReference type="PANTHER" id="PTHR42648">
    <property type="entry name" value="TRANSPOSASE, PUTATIVE-RELATED"/>
    <property type="match status" value="1"/>
</dbReference>
<reference evidence="3" key="1">
    <citation type="submission" date="2016-10" db="EMBL/GenBank/DDBJ databases">
        <title>Pseudomonas frederiksbergensis ERGS4:02 complete genome.</title>
        <authorList>
            <person name="Kumar R."/>
            <person name="Acharya V."/>
            <person name="Singh D."/>
        </authorList>
    </citation>
    <scope>NUCLEOTIDE SEQUENCE [LARGE SCALE GENOMIC DNA]</scope>
    <source>
        <strain evidence="3">ERGS4:02</strain>
    </source>
</reference>
<dbReference type="EMBL" id="CP017886">
    <property type="protein sequence ID" value="APC18787.1"/>
    <property type="molecule type" value="Genomic_DNA"/>
</dbReference>
<protein>
    <submittedName>
        <fullName evidence="2">IS481 family transposase</fullName>
    </submittedName>
</protein>
<dbReference type="GO" id="GO:0015074">
    <property type="term" value="P:DNA integration"/>
    <property type="evidence" value="ECO:0007669"/>
    <property type="project" value="InterPro"/>
</dbReference>
<organism evidence="2 3">
    <name type="scientific">Pseudomonas frederiksbergensis</name>
    <dbReference type="NCBI Taxonomy" id="104087"/>
    <lineage>
        <taxon>Bacteria</taxon>
        <taxon>Pseudomonadati</taxon>
        <taxon>Pseudomonadota</taxon>
        <taxon>Gammaproteobacteria</taxon>
        <taxon>Pseudomonadales</taxon>
        <taxon>Pseudomonadaceae</taxon>
        <taxon>Pseudomonas</taxon>
    </lineage>
</organism>
<dbReference type="SUPFAM" id="SSF53098">
    <property type="entry name" value="Ribonuclease H-like"/>
    <property type="match status" value="1"/>
</dbReference>
<dbReference type="PANTHER" id="PTHR42648:SF12">
    <property type="entry name" value="BLL1855 PROTEIN"/>
    <property type="match status" value="1"/>
</dbReference>
<gene>
    <name evidence="2" type="ORF">BLL42_24910</name>
</gene>
<dbReference type="AlphaFoldDB" id="A0A1J0ES58"/>
<proteinExistence type="predicted"/>
<feature type="domain" description="Integrase catalytic" evidence="1">
    <location>
        <begin position="71"/>
        <end position="247"/>
    </location>
</feature>